<keyword evidence="3" id="KW-1185">Reference proteome</keyword>
<dbReference type="EMBL" id="BJXB01000003">
    <property type="protein sequence ID" value="GEM45293.1"/>
    <property type="molecule type" value="Genomic_DNA"/>
</dbReference>
<organism evidence="2 3">
    <name type="scientific">Deinococcus cellulosilyticus (strain DSM 18568 / NBRC 106333 / KACC 11606 / 5516J-15)</name>
    <dbReference type="NCBI Taxonomy" id="1223518"/>
    <lineage>
        <taxon>Bacteria</taxon>
        <taxon>Thermotogati</taxon>
        <taxon>Deinococcota</taxon>
        <taxon>Deinococci</taxon>
        <taxon>Deinococcales</taxon>
        <taxon>Deinococcaceae</taxon>
        <taxon>Deinococcus</taxon>
    </lineage>
</organism>
<dbReference type="AlphaFoldDB" id="A0A511MXH8"/>
<accession>A0A511MXH8</accession>
<evidence type="ECO:0000259" key="1">
    <source>
        <dbReference type="Pfam" id="PF05368"/>
    </source>
</evidence>
<sequence>MKQILITGATGNVGEYVTRHLKARSYPFKAAVTDVEKAKAKMGPLFPFIEFDFERPETYAAALQDVDRLFLVRPPHLGNPKKEIFPFLEAAVEAGVKHVVFLSLLGAQSNNLSPHRKIERHLEKMGVPYTFLRASFFMQNLTTTHKEEIEEGELFIPAGHGLTSFIDARDIAEVATVCLINPGHEYKAYDLTGPEALDYQHVADVLSSTLGRRIQHIDPSIPEWIKHWRARGASWDYIMVLTAIYTTARLGFAGRVSDDLQKVLGRPPVSFERFAAEHRSVWAVKREGLLSTGS</sequence>
<feature type="domain" description="NmrA-like" evidence="1">
    <location>
        <begin position="2"/>
        <end position="216"/>
    </location>
</feature>
<dbReference type="RefSeq" id="WP_146882761.1">
    <property type="nucleotide sequence ID" value="NZ_BJXB01000003.1"/>
</dbReference>
<dbReference type="PANTHER" id="PTHR43162">
    <property type="match status" value="1"/>
</dbReference>
<dbReference type="PANTHER" id="PTHR43162:SF1">
    <property type="entry name" value="PRESTALK A DIFFERENTIATION PROTEIN A"/>
    <property type="match status" value="1"/>
</dbReference>
<dbReference type="CDD" id="cd05269">
    <property type="entry name" value="TMR_SDR_a"/>
    <property type="match status" value="1"/>
</dbReference>
<dbReference type="Proteomes" id="UP000321306">
    <property type="component" value="Unassembled WGS sequence"/>
</dbReference>
<name>A0A511MXH8_DEIC1</name>
<dbReference type="Pfam" id="PF05368">
    <property type="entry name" value="NmrA"/>
    <property type="match status" value="1"/>
</dbReference>
<proteinExistence type="predicted"/>
<dbReference type="Gene3D" id="3.40.50.720">
    <property type="entry name" value="NAD(P)-binding Rossmann-like Domain"/>
    <property type="match status" value="1"/>
</dbReference>
<evidence type="ECO:0000313" key="2">
    <source>
        <dbReference type="EMBL" id="GEM45293.1"/>
    </source>
</evidence>
<comment type="caution">
    <text evidence="2">The sequence shown here is derived from an EMBL/GenBank/DDBJ whole genome shotgun (WGS) entry which is preliminary data.</text>
</comment>
<gene>
    <name evidence="2" type="ORF">DC3_09280</name>
</gene>
<dbReference type="Gene3D" id="3.90.25.10">
    <property type="entry name" value="UDP-galactose 4-epimerase, domain 1"/>
    <property type="match status" value="1"/>
</dbReference>
<protein>
    <submittedName>
        <fullName evidence="2">NAD(P)-dependent oxidoreductase</fullName>
    </submittedName>
</protein>
<reference evidence="2 3" key="1">
    <citation type="submission" date="2019-07" db="EMBL/GenBank/DDBJ databases">
        <title>Whole genome shotgun sequence of Deinococcus cellulosilyticus NBRC 106333.</title>
        <authorList>
            <person name="Hosoyama A."/>
            <person name="Uohara A."/>
            <person name="Ohji S."/>
            <person name="Ichikawa N."/>
        </authorList>
    </citation>
    <scope>NUCLEOTIDE SEQUENCE [LARGE SCALE GENOMIC DNA]</scope>
    <source>
        <strain evidence="2 3">NBRC 106333</strain>
    </source>
</reference>
<dbReference type="InterPro" id="IPR008030">
    <property type="entry name" value="NmrA-like"/>
</dbReference>
<dbReference type="InterPro" id="IPR036291">
    <property type="entry name" value="NAD(P)-bd_dom_sf"/>
</dbReference>
<dbReference type="SUPFAM" id="SSF51735">
    <property type="entry name" value="NAD(P)-binding Rossmann-fold domains"/>
    <property type="match status" value="1"/>
</dbReference>
<dbReference type="InterPro" id="IPR051604">
    <property type="entry name" value="Ergot_Alk_Oxidoreductase"/>
</dbReference>
<evidence type="ECO:0000313" key="3">
    <source>
        <dbReference type="Proteomes" id="UP000321306"/>
    </source>
</evidence>
<dbReference type="OrthoDB" id="339107at2"/>